<reference evidence="12" key="1">
    <citation type="submission" date="2022-12" db="EMBL/GenBank/DDBJ databases">
        <title>Reference genome sequencing for broad-spectrum identification of bacterial and archaeal isolates by mass spectrometry.</title>
        <authorList>
            <person name="Sekiguchi Y."/>
            <person name="Tourlousse D.M."/>
        </authorList>
    </citation>
    <scope>NUCLEOTIDE SEQUENCE</scope>
    <source>
        <strain evidence="12">TSL-P1</strain>
    </source>
</reference>
<dbReference type="EMBL" id="BSDX01000001">
    <property type="protein sequence ID" value="GLI53250.1"/>
    <property type="molecule type" value="Genomic_DNA"/>
</dbReference>
<gene>
    <name evidence="10 12" type="primary">rplA</name>
    <name evidence="12" type="ORF">TISLANDTSLP1_09430</name>
</gene>
<dbReference type="FunFam" id="3.40.50.790:FF:000001">
    <property type="entry name" value="50S ribosomal protein L1"/>
    <property type="match status" value="1"/>
</dbReference>
<dbReference type="InterPro" id="IPR002143">
    <property type="entry name" value="Ribosomal_uL1"/>
</dbReference>
<dbReference type="PROSITE" id="PS01199">
    <property type="entry name" value="RIBOSOMAL_L1"/>
    <property type="match status" value="1"/>
</dbReference>
<dbReference type="InterPro" id="IPR016095">
    <property type="entry name" value="Ribosomal_uL1_3-a/b-sand"/>
</dbReference>
<keyword evidence="5 10" id="KW-0810">Translation regulation</keyword>
<evidence type="ECO:0000256" key="10">
    <source>
        <dbReference type="HAMAP-Rule" id="MF_01318"/>
    </source>
</evidence>
<comment type="function">
    <text evidence="10">Protein L1 is also a translational repressor protein, it controls the translation of the L11 operon by binding to its mRNA.</text>
</comment>
<dbReference type="GO" id="GO:0015934">
    <property type="term" value="C:large ribosomal subunit"/>
    <property type="evidence" value="ECO:0007669"/>
    <property type="project" value="InterPro"/>
</dbReference>
<evidence type="ECO:0000256" key="6">
    <source>
        <dbReference type="ARBA" id="ARBA00022884"/>
    </source>
</evidence>
<dbReference type="PANTHER" id="PTHR36427">
    <property type="entry name" value="54S RIBOSOMAL PROTEIN L1, MITOCHONDRIAL"/>
    <property type="match status" value="1"/>
</dbReference>
<evidence type="ECO:0000256" key="5">
    <source>
        <dbReference type="ARBA" id="ARBA00022845"/>
    </source>
</evidence>
<dbReference type="InterPro" id="IPR023674">
    <property type="entry name" value="Ribosomal_uL1-like"/>
</dbReference>
<dbReference type="PANTHER" id="PTHR36427:SF3">
    <property type="entry name" value="LARGE RIBOSOMAL SUBUNIT PROTEIN UL1M"/>
    <property type="match status" value="1"/>
</dbReference>
<organism evidence="12 13">
    <name type="scientific">Thermodesulfovibrio yellowstonii</name>
    <dbReference type="NCBI Taxonomy" id="28262"/>
    <lineage>
        <taxon>Bacteria</taxon>
        <taxon>Pseudomonadati</taxon>
        <taxon>Nitrospirota</taxon>
        <taxon>Thermodesulfovibrionia</taxon>
        <taxon>Thermodesulfovibrionales</taxon>
        <taxon>Thermodesulfovibrionaceae</taxon>
        <taxon>Thermodesulfovibrio</taxon>
    </lineage>
</organism>
<dbReference type="Pfam" id="PF00687">
    <property type="entry name" value="Ribosomal_L1"/>
    <property type="match status" value="1"/>
</dbReference>
<evidence type="ECO:0000256" key="4">
    <source>
        <dbReference type="ARBA" id="ARBA00022730"/>
    </source>
</evidence>
<evidence type="ECO:0000256" key="8">
    <source>
        <dbReference type="ARBA" id="ARBA00023274"/>
    </source>
</evidence>
<comment type="subunit">
    <text evidence="10">Part of the 50S ribosomal subunit.</text>
</comment>
<dbReference type="GO" id="GO:0003735">
    <property type="term" value="F:structural constituent of ribosome"/>
    <property type="evidence" value="ECO:0007669"/>
    <property type="project" value="InterPro"/>
</dbReference>
<dbReference type="InterPro" id="IPR028364">
    <property type="entry name" value="Ribosomal_uL1/biogenesis"/>
</dbReference>
<keyword evidence="7 10" id="KW-0689">Ribosomal protein</keyword>
<dbReference type="SUPFAM" id="SSF56808">
    <property type="entry name" value="Ribosomal protein L1"/>
    <property type="match status" value="1"/>
</dbReference>
<dbReference type="InterPro" id="IPR023673">
    <property type="entry name" value="Ribosomal_uL1_CS"/>
</dbReference>
<protein>
    <recommendedName>
        <fullName evidence="9 10">Large ribosomal subunit protein uL1</fullName>
    </recommendedName>
</protein>
<keyword evidence="2 10" id="KW-0678">Repressor</keyword>
<dbReference type="Gene3D" id="3.40.50.790">
    <property type="match status" value="1"/>
</dbReference>
<dbReference type="GO" id="GO:0000049">
    <property type="term" value="F:tRNA binding"/>
    <property type="evidence" value="ECO:0007669"/>
    <property type="project" value="UniProtKB-KW"/>
</dbReference>
<keyword evidence="13" id="KW-1185">Reference proteome</keyword>
<proteinExistence type="inferred from homology"/>
<name>A0A9W6GFY0_9BACT</name>
<dbReference type="AlphaFoldDB" id="A0A9W6GFY0"/>
<evidence type="ECO:0000313" key="12">
    <source>
        <dbReference type="EMBL" id="GLI53250.1"/>
    </source>
</evidence>
<evidence type="ECO:0000256" key="2">
    <source>
        <dbReference type="ARBA" id="ARBA00022491"/>
    </source>
</evidence>
<dbReference type="NCBIfam" id="TIGR01169">
    <property type="entry name" value="rplA_bact"/>
    <property type="match status" value="1"/>
</dbReference>
<keyword evidence="6 10" id="KW-0694">RNA-binding</keyword>
<keyword evidence="3 10" id="KW-0820">tRNA-binding</keyword>
<dbReference type="GO" id="GO:0019843">
    <property type="term" value="F:rRNA binding"/>
    <property type="evidence" value="ECO:0007669"/>
    <property type="project" value="UniProtKB-UniRule"/>
</dbReference>
<sequence length="228" mass="25064">MGKKLVAVKEKIDLQKEYTFDEAIDILKENSFTKFDETVEMAINLGIDPRKSDQVVRNTVVLPHGTGKEVRVLVFAKGEKEKEAREAGADYVGAEDLIEKIQQGWLEFDRAIATPDMMGQVGKLGKILGPRGLMPNPKLGTVTFEIGKAVKEAKAGKIEYRNDKGGVVHVPIGKLSFDREKLIENAIAVLKSVIKAKPPTSKGKYIKKVSISSTMGPGLKIDISKLKF</sequence>
<dbReference type="HAMAP" id="MF_01318_B">
    <property type="entry name" value="Ribosomal_uL1_B"/>
    <property type="match status" value="1"/>
</dbReference>
<dbReference type="CDD" id="cd00403">
    <property type="entry name" value="Ribosomal_L1"/>
    <property type="match status" value="1"/>
</dbReference>
<comment type="caution">
    <text evidence="12">The sequence shown here is derived from an EMBL/GenBank/DDBJ whole genome shotgun (WGS) entry which is preliminary data.</text>
</comment>
<keyword evidence="8 10" id="KW-0687">Ribonucleoprotein</keyword>
<evidence type="ECO:0000256" key="11">
    <source>
        <dbReference type="RuleBase" id="RU000659"/>
    </source>
</evidence>
<evidence type="ECO:0000256" key="3">
    <source>
        <dbReference type="ARBA" id="ARBA00022555"/>
    </source>
</evidence>
<evidence type="ECO:0000256" key="1">
    <source>
        <dbReference type="ARBA" id="ARBA00010531"/>
    </source>
</evidence>
<dbReference type="GO" id="GO:0006412">
    <property type="term" value="P:translation"/>
    <property type="evidence" value="ECO:0007669"/>
    <property type="project" value="UniProtKB-UniRule"/>
</dbReference>
<dbReference type="GO" id="GO:0006417">
    <property type="term" value="P:regulation of translation"/>
    <property type="evidence" value="ECO:0007669"/>
    <property type="project" value="UniProtKB-KW"/>
</dbReference>
<comment type="function">
    <text evidence="10">Binds directly to 23S rRNA. The L1 stalk is quite mobile in the ribosome, and is involved in E site tRNA release.</text>
</comment>
<dbReference type="Gene3D" id="3.30.190.20">
    <property type="match status" value="1"/>
</dbReference>
<dbReference type="PIRSF" id="PIRSF002155">
    <property type="entry name" value="Ribosomal_L1"/>
    <property type="match status" value="1"/>
</dbReference>
<evidence type="ECO:0000256" key="7">
    <source>
        <dbReference type="ARBA" id="ARBA00022980"/>
    </source>
</evidence>
<accession>A0A9W6GFY0</accession>
<dbReference type="Proteomes" id="UP001144297">
    <property type="component" value="Unassembled WGS sequence"/>
</dbReference>
<dbReference type="InterPro" id="IPR005878">
    <property type="entry name" value="Ribosom_uL1_bac-type"/>
</dbReference>
<keyword evidence="4 10" id="KW-0699">rRNA-binding</keyword>
<comment type="similarity">
    <text evidence="1 10 11">Belongs to the universal ribosomal protein uL1 family.</text>
</comment>
<evidence type="ECO:0000256" key="9">
    <source>
        <dbReference type="ARBA" id="ARBA00035241"/>
    </source>
</evidence>
<evidence type="ECO:0000313" key="13">
    <source>
        <dbReference type="Proteomes" id="UP001144297"/>
    </source>
</evidence>